<accession>A0A6A6PTS9</accession>
<sequence>MASSDFAGGFVLSPPPSSVASSESHSPSSLPHPRSTPLRPGGSKESYLIRHLDAQILQIQRRYAKRTTFSTSALTNGSKPPIAETWAGDVKGYSSMKETCKDVEQLVDVVWMSGTPSLQVPYLMNLAMIVVTAVHGMPPSPKRLFGLLGKLDRAFAGLLQGRDVETGEALPGFEGRRGVSGTEKVRIRSLVERTRVSVVEAFKRAEFEFDEAEDEDGDGMDTADDGELVVEGEDFEREDDEDDSWDMQLARVYDRTMVELGDSLEEPNIGVITESRQYNRDG</sequence>
<evidence type="ECO:0000313" key="3">
    <source>
        <dbReference type="Proteomes" id="UP000799767"/>
    </source>
</evidence>
<dbReference type="RefSeq" id="XP_033590089.1">
    <property type="nucleotide sequence ID" value="XM_033736040.1"/>
</dbReference>
<keyword evidence="3" id="KW-1185">Reference proteome</keyword>
<evidence type="ECO:0000313" key="2">
    <source>
        <dbReference type="EMBL" id="KAF2483519.1"/>
    </source>
</evidence>
<dbReference type="EMBL" id="MU001635">
    <property type="protein sequence ID" value="KAF2483519.1"/>
    <property type="molecule type" value="Genomic_DNA"/>
</dbReference>
<dbReference type="OrthoDB" id="5420410at2759"/>
<dbReference type="PANTHER" id="PTHR37781:SF1">
    <property type="entry name" value="ADR380WP"/>
    <property type="match status" value="1"/>
</dbReference>
<dbReference type="AlphaFoldDB" id="A0A6A6PTS9"/>
<dbReference type="Proteomes" id="UP000799767">
    <property type="component" value="Unassembled WGS sequence"/>
</dbReference>
<dbReference type="GeneID" id="54477042"/>
<dbReference type="Pfam" id="PF17110">
    <property type="entry name" value="TFB6"/>
    <property type="match status" value="1"/>
</dbReference>
<reference evidence="2" key="1">
    <citation type="journal article" date="2020" name="Stud. Mycol.">
        <title>101 Dothideomycetes genomes: a test case for predicting lifestyles and emergence of pathogens.</title>
        <authorList>
            <person name="Haridas S."/>
            <person name="Albert R."/>
            <person name="Binder M."/>
            <person name="Bloem J."/>
            <person name="Labutti K."/>
            <person name="Salamov A."/>
            <person name="Andreopoulos B."/>
            <person name="Baker S."/>
            <person name="Barry K."/>
            <person name="Bills G."/>
            <person name="Bluhm B."/>
            <person name="Cannon C."/>
            <person name="Castanera R."/>
            <person name="Culley D."/>
            <person name="Daum C."/>
            <person name="Ezra D."/>
            <person name="Gonzalez J."/>
            <person name="Henrissat B."/>
            <person name="Kuo A."/>
            <person name="Liang C."/>
            <person name="Lipzen A."/>
            <person name="Lutzoni F."/>
            <person name="Magnuson J."/>
            <person name="Mondo S."/>
            <person name="Nolan M."/>
            <person name="Ohm R."/>
            <person name="Pangilinan J."/>
            <person name="Park H.-J."/>
            <person name="Ramirez L."/>
            <person name="Alfaro M."/>
            <person name="Sun H."/>
            <person name="Tritt A."/>
            <person name="Yoshinaga Y."/>
            <person name="Zwiers L.-H."/>
            <person name="Turgeon B."/>
            <person name="Goodwin S."/>
            <person name="Spatafora J."/>
            <person name="Crous P."/>
            <person name="Grigoriev I."/>
        </authorList>
    </citation>
    <scope>NUCLEOTIDE SEQUENCE</scope>
    <source>
        <strain evidence="2">CBS 113389</strain>
    </source>
</reference>
<gene>
    <name evidence="2" type="ORF">BDY17DRAFT_316855</name>
</gene>
<evidence type="ECO:0008006" key="4">
    <source>
        <dbReference type="Google" id="ProtNLM"/>
    </source>
</evidence>
<proteinExistence type="predicted"/>
<dbReference type="GO" id="GO:0005675">
    <property type="term" value="C:transcription factor TFIIH holo complex"/>
    <property type="evidence" value="ECO:0007669"/>
    <property type="project" value="TreeGrafter"/>
</dbReference>
<organism evidence="2 3">
    <name type="scientific">Neohortaea acidophila</name>
    <dbReference type="NCBI Taxonomy" id="245834"/>
    <lineage>
        <taxon>Eukaryota</taxon>
        <taxon>Fungi</taxon>
        <taxon>Dikarya</taxon>
        <taxon>Ascomycota</taxon>
        <taxon>Pezizomycotina</taxon>
        <taxon>Dothideomycetes</taxon>
        <taxon>Dothideomycetidae</taxon>
        <taxon>Mycosphaerellales</taxon>
        <taxon>Teratosphaeriaceae</taxon>
        <taxon>Neohortaea</taxon>
    </lineage>
</organism>
<feature type="region of interest" description="Disordered" evidence="1">
    <location>
        <begin position="1"/>
        <end position="44"/>
    </location>
</feature>
<name>A0A6A6PTS9_9PEZI</name>
<dbReference type="InterPro" id="IPR031349">
    <property type="entry name" value="Tfb6"/>
</dbReference>
<protein>
    <recommendedName>
        <fullName evidence="4">Meiotic recombination protein DMC1</fullName>
    </recommendedName>
</protein>
<feature type="compositionally biased region" description="Low complexity" evidence="1">
    <location>
        <begin position="18"/>
        <end position="40"/>
    </location>
</feature>
<dbReference type="PANTHER" id="PTHR37781">
    <property type="entry name" value="TFIIH COMPLEX SUBUNIT"/>
    <property type="match status" value="1"/>
</dbReference>
<evidence type="ECO:0000256" key="1">
    <source>
        <dbReference type="SAM" id="MobiDB-lite"/>
    </source>
</evidence>